<gene>
    <name evidence="2" type="ORF">DY000_02045970</name>
</gene>
<evidence type="ECO:0000313" key="3">
    <source>
        <dbReference type="Proteomes" id="UP000266723"/>
    </source>
</evidence>
<evidence type="ECO:0000256" key="1">
    <source>
        <dbReference type="SAM" id="MobiDB-lite"/>
    </source>
</evidence>
<keyword evidence="3" id="KW-1185">Reference proteome</keyword>
<accession>A0ABQ7EQW3</accession>
<proteinExistence type="predicted"/>
<evidence type="ECO:0000313" key="2">
    <source>
        <dbReference type="EMBL" id="KAF3606012.1"/>
    </source>
</evidence>
<dbReference type="Proteomes" id="UP000266723">
    <property type="component" value="Unassembled WGS sequence"/>
</dbReference>
<dbReference type="EMBL" id="QGKV02000297">
    <property type="protein sequence ID" value="KAF3606012.1"/>
    <property type="molecule type" value="Genomic_DNA"/>
</dbReference>
<feature type="region of interest" description="Disordered" evidence="1">
    <location>
        <begin position="108"/>
        <end position="136"/>
    </location>
</feature>
<reference evidence="2 3" key="1">
    <citation type="journal article" date="2020" name="BMC Genomics">
        <title>Intraspecific diversification of the crop wild relative Brassica cretica Lam. using demographic model selection.</title>
        <authorList>
            <person name="Kioukis A."/>
            <person name="Michalopoulou V.A."/>
            <person name="Briers L."/>
            <person name="Pirintsos S."/>
            <person name="Studholme D.J."/>
            <person name="Pavlidis P."/>
            <person name="Sarris P.F."/>
        </authorList>
    </citation>
    <scope>NUCLEOTIDE SEQUENCE [LARGE SCALE GENOMIC DNA]</scope>
    <source>
        <strain evidence="3">cv. PFS-1207/04</strain>
    </source>
</reference>
<sequence length="136" mass="15478">MLCFFSIATSDCSNFLSRSGGVVVTKSIVQPESHQTVQTGHLGGTSDRGSVQDVYLHNKEFQHETNFIRLYTQEGVQPNWNRAKIFTEQEVMNFTSQRFSNPSICEYPTLEGDSSPKREWPEPKPIIGFKRDPSDF</sequence>
<organism evidence="2 3">
    <name type="scientific">Brassica cretica</name>
    <name type="common">Mustard</name>
    <dbReference type="NCBI Taxonomy" id="69181"/>
    <lineage>
        <taxon>Eukaryota</taxon>
        <taxon>Viridiplantae</taxon>
        <taxon>Streptophyta</taxon>
        <taxon>Embryophyta</taxon>
        <taxon>Tracheophyta</taxon>
        <taxon>Spermatophyta</taxon>
        <taxon>Magnoliopsida</taxon>
        <taxon>eudicotyledons</taxon>
        <taxon>Gunneridae</taxon>
        <taxon>Pentapetalae</taxon>
        <taxon>rosids</taxon>
        <taxon>malvids</taxon>
        <taxon>Brassicales</taxon>
        <taxon>Brassicaceae</taxon>
        <taxon>Brassiceae</taxon>
        <taxon>Brassica</taxon>
    </lineage>
</organism>
<protein>
    <submittedName>
        <fullName evidence="2">Uncharacterized protein</fullName>
    </submittedName>
</protein>
<name>A0ABQ7EQW3_BRACR</name>
<comment type="caution">
    <text evidence="2">The sequence shown here is derived from an EMBL/GenBank/DDBJ whole genome shotgun (WGS) entry which is preliminary data.</text>
</comment>